<feature type="domain" description="UspA" evidence="2">
    <location>
        <begin position="12"/>
        <end position="135"/>
    </location>
</feature>
<reference evidence="3 4" key="1">
    <citation type="submission" date="2021-07" db="EMBL/GenBank/DDBJ databases">
        <title>Whole genome sequencing of non-tuberculosis mycobacteria type-strains.</title>
        <authorList>
            <person name="Igarashi Y."/>
            <person name="Osugi A."/>
            <person name="Mitarai S."/>
        </authorList>
    </citation>
    <scope>NUCLEOTIDE SEQUENCE [LARGE SCALE GENOMIC DNA]</scope>
    <source>
        <strain evidence="3 4">JCM 16370</strain>
    </source>
</reference>
<dbReference type="InterPro" id="IPR014729">
    <property type="entry name" value="Rossmann-like_a/b/a_fold"/>
</dbReference>
<dbReference type="RefSeq" id="WP_071945634.1">
    <property type="nucleotide sequence ID" value="NZ_BAAAVX010000005.1"/>
</dbReference>
<proteinExistence type="inferred from homology"/>
<evidence type="ECO:0000313" key="3">
    <source>
        <dbReference type="EMBL" id="QYL19116.1"/>
    </source>
</evidence>
<dbReference type="SUPFAM" id="SSF52402">
    <property type="entry name" value="Adenine nucleotide alpha hydrolases-like"/>
    <property type="match status" value="1"/>
</dbReference>
<protein>
    <submittedName>
        <fullName evidence="3">Universal stress protein</fullName>
    </submittedName>
</protein>
<dbReference type="Proteomes" id="UP000825367">
    <property type="component" value="Chromosome"/>
</dbReference>
<dbReference type="Pfam" id="PF00582">
    <property type="entry name" value="Usp"/>
    <property type="match status" value="1"/>
</dbReference>
<keyword evidence="4" id="KW-1185">Reference proteome</keyword>
<name>A0ABX8VTV6_9MYCO</name>
<accession>A0ABX8VTV6</accession>
<gene>
    <name evidence="3" type="ORF">K0O64_11860</name>
</gene>
<sequence>MVVHAVELPGAVVVGVDGSRWSLNAVSWAVAEAVTRGVTLRLVRAVRSAPRGDAAGECDAALVDAYDVAKSMHPTLLIETAIVVGPPGTALERESANASMVCIGARPPHCAGGRLFGETASHLAAYARCPVAIIRSRDDGSARVGGVVSVVLSDEADNDDVVHLAMEEGRLREATVRQIDRRVDSWIRRYPDVHVETVPAGTGWGGEHDRNSGDGHIGLAVVGRSDADTIASLSVPNCHPILGYPDCSVLLVRR</sequence>
<dbReference type="InterPro" id="IPR006016">
    <property type="entry name" value="UspA"/>
</dbReference>
<dbReference type="Gene3D" id="3.40.50.620">
    <property type="entry name" value="HUPs"/>
    <property type="match status" value="1"/>
</dbReference>
<evidence type="ECO:0000256" key="1">
    <source>
        <dbReference type="ARBA" id="ARBA00008791"/>
    </source>
</evidence>
<dbReference type="InterPro" id="IPR006015">
    <property type="entry name" value="Universal_stress_UspA"/>
</dbReference>
<evidence type="ECO:0000313" key="4">
    <source>
        <dbReference type="Proteomes" id="UP000825367"/>
    </source>
</evidence>
<dbReference type="PRINTS" id="PR01438">
    <property type="entry name" value="UNVRSLSTRESS"/>
</dbReference>
<organism evidence="3 4">
    <name type="scientific">Mycolicibacterium pallens</name>
    <dbReference type="NCBI Taxonomy" id="370524"/>
    <lineage>
        <taxon>Bacteria</taxon>
        <taxon>Bacillati</taxon>
        <taxon>Actinomycetota</taxon>
        <taxon>Actinomycetes</taxon>
        <taxon>Mycobacteriales</taxon>
        <taxon>Mycobacteriaceae</taxon>
        <taxon>Mycolicibacterium</taxon>
    </lineage>
</organism>
<dbReference type="EMBL" id="CP080333">
    <property type="protein sequence ID" value="QYL19116.1"/>
    <property type="molecule type" value="Genomic_DNA"/>
</dbReference>
<evidence type="ECO:0000259" key="2">
    <source>
        <dbReference type="Pfam" id="PF00582"/>
    </source>
</evidence>
<comment type="similarity">
    <text evidence="1">Belongs to the universal stress protein A family.</text>
</comment>